<evidence type="ECO:0000313" key="3">
    <source>
        <dbReference type="Proteomes" id="UP000280405"/>
    </source>
</evidence>
<proteinExistence type="predicted"/>
<protein>
    <submittedName>
        <fullName evidence="2">Uncharacterized protein</fullName>
    </submittedName>
</protein>
<reference evidence="2 3" key="1">
    <citation type="submission" date="2018-09" db="EMBL/GenBank/DDBJ databases">
        <title>The draft genome of Acinetobacter spp. strains.</title>
        <authorList>
            <person name="Qin J."/>
            <person name="Feng Y."/>
            <person name="Zong Z."/>
        </authorList>
    </citation>
    <scope>NUCLEOTIDE SEQUENCE [LARGE SCALE GENOMIC DNA]</scope>
    <source>
        <strain evidence="2 3">WCHAc060115</strain>
    </source>
</reference>
<keyword evidence="1" id="KW-0812">Transmembrane</keyword>
<keyword evidence="1" id="KW-1133">Transmembrane helix</keyword>
<feature type="transmembrane region" description="Helical" evidence="1">
    <location>
        <begin position="33"/>
        <end position="52"/>
    </location>
</feature>
<dbReference type="RefSeq" id="WP_120382395.1">
    <property type="nucleotide sequence ID" value="NZ_RAXT01000001.1"/>
</dbReference>
<name>A0A3A8F1K7_9GAMM</name>
<evidence type="ECO:0000313" key="2">
    <source>
        <dbReference type="EMBL" id="RKG40897.1"/>
    </source>
</evidence>
<comment type="caution">
    <text evidence="2">The sequence shown here is derived from an EMBL/GenBank/DDBJ whole genome shotgun (WGS) entry which is preliminary data.</text>
</comment>
<keyword evidence="3" id="KW-1185">Reference proteome</keyword>
<organism evidence="2 3">
    <name type="scientific">Acinetobacter rongchengensis</name>
    <dbReference type="NCBI Taxonomy" id="2419601"/>
    <lineage>
        <taxon>Bacteria</taxon>
        <taxon>Pseudomonadati</taxon>
        <taxon>Pseudomonadota</taxon>
        <taxon>Gammaproteobacteria</taxon>
        <taxon>Moraxellales</taxon>
        <taxon>Moraxellaceae</taxon>
        <taxon>Acinetobacter</taxon>
    </lineage>
</organism>
<sequence>MILQYHCACCDEVVASTDKVCPKCGSQHIRSPYAAWIFCILACLVVAISFKVGHIFIKNHHIETPAQISLLEVLQQDSKSDH</sequence>
<dbReference type="Proteomes" id="UP000280405">
    <property type="component" value="Unassembled WGS sequence"/>
</dbReference>
<accession>A0A3A8F1K7</accession>
<dbReference type="OrthoDB" id="6710068at2"/>
<dbReference type="AlphaFoldDB" id="A0A3A8F1K7"/>
<dbReference type="EMBL" id="RAXT01000001">
    <property type="protein sequence ID" value="RKG40897.1"/>
    <property type="molecule type" value="Genomic_DNA"/>
</dbReference>
<evidence type="ECO:0000256" key="1">
    <source>
        <dbReference type="SAM" id="Phobius"/>
    </source>
</evidence>
<gene>
    <name evidence="2" type="ORF">D7V20_00455</name>
</gene>
<keyword evidence="1" id="KW-0472">Membrane</keyword>